<dbReference type="InterPro" id="IPR031985">
    <property type="entry name" value="DUF4787"/>
</dbReference>
<feature type="compositionally biased region" description="Polar residues" evidence="1">
    <location>
        <begin position="112"/>
        <end position="125"/>
    </location>
</feature>
<feature type="region of interest" description="Disordered" evidence="1">
    <location>
        <begin position="102"/>
        <end position="125"/>
    </location>
</feature>
<dbReference type="EMBL" id="CDMZ01001434">
    <property type="protein sequence ID" value="CEM32467.1"/>
    <property type="molecule type" value="Genomic_DNA"/>
</dbReference>
<dbReference type="AlphaFoldDB" id="A0A0G4GQ10"/>
<protein>
    <submittedName>
        <fullName evidence="2">Uncharacterized protein</fullName>
    </submittedName>
</protein>
<reference evidence="2" key="1">
    <citation type="submission" date="2014-11" db="EMBL/GenBank/DDBJ databases">
        <authorList>
            <person name="Otto D Thomas"/>
            <person name="Naeem Raeece"/>
        </authorList>
    </citation>
    <scope>NUCLEOTIDE SEQUENCE</scope>
</reference>
<name>A0A0G4GQ10_9ALVE</name>
<evidence type="ECO:0000313" key="2">
    <source>
        <dbReference type="EMBL" id="CEM32467.1"/>
    </source>
</evidence>
<dbReference type="PANTHER" id="PTHR35455">
    <property type="entry name" value="UNNAMED PRODUCT"/>
    <property type="match status" value="1"/>
</dbReference>
<organism evidence="2">
    <name type="scientific">Chromera velia CCMP2878</name>
    <dbReference type="NCBI Taxonomy" id="1169474"/>
    <lineage>
        <taxon>Eukaryota</taxon>
        <taxon>Sar</taxon>
        <taxon>Alveolata</taxon>
        <taxon>Colpodellida</taxon>
        <taxon>Chromeraceae</taxon>
        <taxon>Chromera</taxon>
    </lineage>
</organism>
<dbReference type="PANTHER" id="PTHR35455:SF1">
    <property type="entry name" value="AGAP005842-PA"/>
    <property type="match status" value="1"/>
</dbReference>
<sequence>MRLSLVSFGVCIALMGPGRLDQKLAQAGATSHTNKVWRARRNKCVMNECSDIPEEENDDCVDKCLSPQCYQDIFAENPLEPGEVDRKRRNDFMNCVKKEVDVERRTKRKGPTDQSKSTGTTATEA</sequence>
<dbReference type="Pfam" id="PF16029">
    <property type="entry name" value="DUF4787"/>
    <property type="match status" value="1"/>
</dbReference>
<proteinExistence type="predicted"/>
<gene>
    <name evidence="2" type="ORF">Cvel_22888</name>
</gene>
<dbReference type="VEuPathDB" id="CryptoDB:Cvel_22888"/>
<evidence type="ECO:0000256" key="1">
    <source>
        <dbReference type="SAM" id="MobiDB-lite"/>
    </source>
</evidence>
<accession>A0A0G4GQ10</accession>